<dbReference type="PROSITE" id="PS51257">
    <property type="entry name" value="PROKAR_LIPOPROTEIN"/>
    <property type="match status" value="1"/>
</dbReference>
<dbReference type="OrthoDB" id="834588at2"/>
<evidence type="ECO:0000256" key="1">
    <source>
        <dbReference type="SAM" id="SignalP"/>
    </source>
</evidence>
<evidence type="ECO:0008006" key="4">
    <source>
        <dbReference type="Google" id="ProtNLM"/>
    </source>
</evidence>
<accession>H7EPR7</accession>
<dbReference type="PATRIC" id="fig|907348.3.peg.2984"/>
<comment type="caution">
    <text evidence="2">The sequence shown here is derived from an EMBL/GenBank/DDBJ whole genome shotgun (WGS) entry which is preliminary data.</text>
</comment>
<name>H7EPR7_9SPIR</name>
<dbReference type="STRING" id="907348.TresaDRAFT_0562"/>
<dbReference type="Proteomes" id="UP000003571">
    <property type="component" value="Unassembled WGS sequence"/>
</dbReference>
<feature type="chain" id="PRO_5003610291" description="HEAT repeat domain-containing protein" evidence="1">
    <location>
        <begin position="20"/>
        <end position="456"/>
    </location>
</feature>
<evidence type="ECO:0000313" key="3">
    <source>
        <dbReference type="Proteomes" id="UP000003571"/>
    </source>
</evidence>
<reference evidence="2 3" key="1">
    <citation type="submission" date="2011-09" db="EMBL/GenBank/DDBJ databases">
        <title>The draft genome of Treponema saccharophilum DSM 2985.</title>
        <authorList>
            <consortium name="US DOE Joint Genome Institute (JGI-PGF)"/>
            <person name="Lucas S."/>
            <person name="Copeland A."/>
            <person name="Lapidus A."/>
            <person name="Glavina del Rio T."/>
            <person name="Dalin E."/>
            <person name="Tice H."/>
            <person name="Bruce D."/>
            <person name="Goodwin L."/>
            <person name="Pitluck S."/>
            <person name="Peters L."/>
            <person name="Kyrpides N."/>
            <person name="Mavromatis K."/>
            <person name="Ivanova N."/>
            <person name="Markowitz V."/>
            <person name="Cheng J.-F."/>
            <person name="Hugenholtz P."/>
            <person name="Woyke T."/>
            <person name="Wu D."/>
            <person name="Gronow S."/>
            <person name="Wellnitz S."/>
            <person name="Brambilla E."/>
            <person name="Klenk H.-P."/>
            <person name="Eisen J.A."/>
        </authorList>
    </citation>
    <scope>NUCLEOTIDE SEQUENCE [LARGE SCALE GENOMIC DNA]</scope>
    <source>
        <strain evidence="2 3">DSM 2985</strain>
    </source>
</reference>
<proteinExistence type="predicted"/>
<dbReference type="RefSeq" id="WP_002706675.1">
    <property type="nucleotide sequence ID" value="NZ_AGRW01000055.1"/>
</dbReference>
<dbReference type="AlphaFoldDB" id="H7EPR7"/>
<protein>
    <recommendedName>
        <fullName evidence="4">HEAT repeat domain-containing protein</fullName>
    </recommendedName>
</protein>
<sequence length="456" mass="52872">MEKVIFLLIFVLSFVSCHAVEDIDSVLKKMRETNCYMGSAVSDAGETPGQYKLYEIVRDSATTGQLEKLLSDKNGVIRAYAIQALVERDEKADYEKIALDSLSDTEKIEAMFGCIVSNEMVGDIFLEMLKGRISKKTQDEIDRRLLKSKSPLIHTLELLHGEKKSAELYELTRKWALDGNDNAVFALAKYQKKEDYELILSLKDKKEKFLFFKACPYILNDSLKPFFSEYMDSILPSNYYGAEWRSFYKSLAMFKDDFSKRELRKVFSPRTNKNIRKYHLAFIADALCPCDDGFYDDILFEMWEKYDAVNLDIAENLYGRDKNRALSCMVSTLNNADEYFNKTDTLSFSIETLLDEKYDIRKIFIKKLPGLSISVFDEFFKQIRRFADDDVDAALLNRLKTEQNGYVALPIYDYLLSKKNPLVTGHVLKIYEKNKPLYKDWVEQGARKTLEKWGAL</sequence>
<evidence type="ECO:0000313" key="2">
    <source>
        <dbReference type="EMBL" id="EIC00468.1"/>
    </source>
</evidence>
<keyword evidence="1" id="KW-0732">Signal</keyword>
<keyword evidence="3" id="KW-1185">Reference proteome</keyword>
<gene>
    <name evidence="2" type="ORF">TresaDRAFT_0562</name>
</gene>
<feature type="signal peptide" evidence="1">
    <location>
        <begin position="1"/>
        <end position="19"/>
    </location>
</feature>
<dbReference type="EMBL" id="AGRW01000055">
    <property type="protein sequence ID" value="EIC00468.1"/>
    <property type="molecule type" value="Genomic_DNA"/>
</dbReference>
<organism evidence="2 3">
    <name type="scientific">Treponema saccharophilum DSM 2985</name>
    <dbReference type="NCBI Taxonomy" id="907348"/>
    <lineage>
        <taxon>Bacteria</taxon>
        <taxon>Pseudomonadati</taxon>
        <taxon>Spirochaetota</taxon>
        <taxon>Spirochaetia</taxon>
        <taxon>Spirochaetales</taxon>
        <taxon>Treponemataceae</taxon>
        <taxon>Treponema</taxon>
    </lineage>
</organism>